<evidence type="ECO:0000313" key="2">
    <source>
        <dbReference type="Proteomes" id="UP000297258"/>
    </source>
</evidence>
<keyword evidence="2" id="KW-1185">Reference proteome</keyword>
<dbReference type="OrthoDB" id="880456at2"/>
<reference evidence="1 2" key="1">
    <citation type="submission" date="2019-03" db="EMBL/GenBank/DDBJ databases">
        <title>Draft genome of Massilia hortus sp. nov., a novel bacterial species of the Oxalobacteraceae family.</title>
        <authorList>
            <person name="Peta V."/>
            <person name="Raths R."/>
            <person name="Bucking H."/>
        </authorList>
    </citation>
    <scope>NUCLEOTIDE SEQUENCE [LARGE SCALE GENOMIC DNA]</scope>
    <source>
        <strain evidence="1 2">ONC3</strain>
    </source>
</reference>
<dbReference type="EMBL" id="SPUM01000019">
    <property type="protein sequence ID" value="TFW34936.1"/>
    <property type="molecule type" value="Genomic_DNA"/>
</dbReference>
<dbReference type="Proteomes" id="UP000297258">
    <property type="component" value="Unassembled WGS sequence"/>
</dbReference>
<protein>
    <submittedName>
        <fullName evidence="1">Polyketide cyclase</fullName>
    </submittedName>
</protein>
<organism evidence="1 2">
    <name type="scientific">Massilia horti</name>
    <dbReference type="NCBI Taxonomy" id="2562153"/>
    <lineage>
        <taxon>Bacteria</taxon>
        <taxon>Pseudomonadati</taxon>
        <taxon>Pseudomonadota</taxon>
        <taxon>Betaproteobacteria</taxon>
        <taxon>Burkholderiales</taxon>
        <taxon>Oxalobacteraceae</taxon>
        <taxon>Telluria group</taxon>
        <taxon>Massilia</taxon>
    </lineage>
</organism>
<evidence type="ECO:0000313" key="1">
    <source>
        <dbReference type="EMBL" id="TFW34936.1"/>
    </source>
</evidence>
<comment type="caution">
    <text evidence="1">The sequence shown here is derived from an EMBL/GenBank/DDBJ whole genome shotgun (WGS) entry which is preliminary data.</text>
</comment>
<gene>
    <name evidence="1" type="ORF">E4O92_02875</name>
</gene>
<name>A0A4Y9T815_9BURK</name>
<dbReference type="RefSeq" id="WP_135188262.1">
    <property type="nucleotide sequence ID" value="NZ_SPUM01000019.1"/>
</dbReference>
<dbReference type="Gene3D" id="3.30.530.20">
    <property type="match status" value="1"/>
</dbReference>
<proteinExistence type="predicted"/>
<dbReference type="InterPro" id="IPR023393">
    <property type="entry name" value="START-like_dom_sf"/>
</dbReference>
<dbReference type="SUPFAM" id="SSF55961">
    <property type="entry name" value="Bet v1-like"/>
    <property type="match status" value="1"/>
</dbReference>
<sequence length="131" mass="14956">MFEARTISVSILHPWQALYEAIYQPEFFPRWASGLAQSTLEKEGEWWKASGPEGAVKIRFTPRNDFGVMDHYVDVGADQVVYMPMRVIPNADGAEVLLTLFRLPEMTDEKFEADAAWVEKDLKVLKSLFDG</sequence>
<dbReference type="AlphaFoldDB" id="A0A4Y9T815"/>
<accession>A0A4Y9T815</accession>